<evidence type="ECO:0000313" key="2">
    <source>
        <dbReference type="Proteomes" id="UP000198211"/>
    </source>
</evidence>
<name>A0A225US00_9STRA</name>
<keyword evidence="2" id="KW-1185">Reference proteome</keyword>
<sequence>MKVHDAARMTVQSTVDDEYTIEPSIRKTKNCCIRLLNILFSDGFASRLASSDASASREQIDTGEVNHNTQFCKEVADEFRNNTPDYNGLFTDDNPLFDGIDPSNIVPHETSRLYEMWKQVNSKYVKAYSRFYVSGQNSNEFFNFCDGILDVVYLKTCIKIKPELEEYIRGGMRKEDEIDSLDLKNDVTARRPRLQKIVVADRSAAASQALDISAEDGYIQIDRIGKLHRLINQVKERQRRAELERGADGGLATSLVLYQKRLG</sequence>
<comment type="caution">
    <text evidence="1">The sequence shown here is derived from an EMBL/GenBank/DDBJ whole genome shotgun (WGS) entry which is preliminary data.</text>
</comment>
<dbReference type="OrthoDB" id="128539at2759"/>
<protein>
    <submittedName>
        <fullName evidence="1">Uncharacterized protein</fullName>
    </submittedName>
</protein>
<evidence type="ECO:0000313" key="1">
    <source>
        <dbReference type="EMBL" id="OWY95935.1"/>
    </source>
</evidence>
<gene>
    <name evidence="1" type="ORF">PHMEG_00033924</name>
</gene>
<organism evidence="1 2">
    <name type="scientific">Phytophthora megakarya</name>
    <dbReference type="NCBI Taxonomy" id="4795"/>
    <lineage>
        <taxon>Eukaryota</taxon>
        <taxon>Sar</taxon>
        <taxon>Stramenopiles</taxon>
        <taxon>Oomycota</taxon>
        <taxon>Peronosporomycetes</taxon>
        <taxon>Peronosporales</taxon>
        <taxon>Peronosporaceae</taxon>
        <taxon>Phytophthora</taxon>
    </lineage>
</organism>
<proteinExistence type="predicted"/>
<reference evidence="2" key="1">
    <citation type="submission" date="2017-03" db="EMBL/GenBank/DDBJ databases">
        <title>Phytopthora megakarya and P. palmivora, two closely related causual agents of cacao black pod achieved similar genome size and gene model numbers by different mechanisms.</title>
        <authorList>
            <person name="Ali S."/>
            <person name="Shao J."/>
            <person name="Larry D.J."/>
            <person name="Kronmiller B."/>
            <person name="Shen D."/>
            <person name="Strem M.D."/>
            <person name="Melnick R.L."/>
            <person name="Guiltinan M.J."/>
            <person name="Tyler B.M."/>
            <person name="Meinhardt L.W."/>
            <person name="Bailey B.A."/>
        </authorList>
    </citation>
    <scope>NUCLEOTIDE SEQUENCE [LARGE SCALE GENOMIC DNA]</scope>
    <source>
        <strain evidence="2">zdho120</strain>
    </source>
</reference>
<accession>A0A225US00</accession>
<dbReference type="EMBL" id="NBNE01012293">
    <property type="protein sequence ID" value="OWY95935.1"/>
    <property type="molecule type" value="Genomic_DNA"/>
</dbReference>
<dbReference type="AlphaFoldDB" id="A0A225US00"/>
<dbReference type="Proteomes" id="UP000198211">
    <property type="component" value="Unassembled WGS sequence"/>
</dbReference>